<reference evidence="2" key="1">
    <citation type="journal article" date="2019" name="Int. J. Syst. Evol. Microbiol.">
        <title>The Global Catalogue of Microorganisms (GCM) 10K type strain sequencing project: providing services to taxonomists for standard genome sequencing and annotation.</title>
        <authorList>
            <consortium name="The Broad Institute Genomics Platform"/>
            <consortium name="The Broad Institute Genome Sequencing Center for Infectious Disease"/>
            <person name="Wu L."/>
            <person name="Ma J."/>
        </authorList>
    </citation>
    <scope>NUCLEOTIDE SEQUENCE [LARGE SCALE GENOMIC DNA]</scope>
    <source>
        <strain evidence="2">CCUG 60214</strain>
    </source>
</reference>
<dbReference type="RefSeq" id="WP_380718302.1">
    <property type="nucleotide sequence ID" value="NZ_JBHTLK010000001.1"/>
</dbReference>
<evidence type="ECO:0008006" key="3">
    <source>
        <dbReference type="Google" id="ProtNLM"/>
    </source>
</evidence>
<dbReference type="EMBL" id="JBHTLK010000001">
    <property type="protein sequence ID" value="MFD1145511.1"/>
    <property type="molecule type" value="Genomic_DNA"/>
</dbReference>
<accession>A0ABW3QH26</accession>
<evidence type="ECO:0000313" key="2">
    <source>
        <dbReference type="Proteomes" id="UP001597168"/>
    </source>
</evidence>
<dbReference type="Gene3D" id="3.40.50.1820">
    <property type="entry name" value="alpha/beta hydrolase"/>
    <property type="match status" value="1"/>
</dbReference>
<dbReference type="SUPFAM" id="SSF53474">
    <property type="entry name" value="alpha/beta-Hydrolases"/>
    <property type="match status" value="1"/>
</dbReference>
<gene>
    <name evidence="1" type="ORF">ACFQ3T_00060</name>
</gene>
<keyword evidence="2" id="KW-1185">Reference proteome</keyword>
<organism evidence="1 2">
    <name type="scientific">Saccharothrix hoggarensis</name>
    <dbReference type="NCBI Taxonomy" id="913853"/>
    <lineage>
        <taxon>Bacteria</taxon>
        <taxon>Bacillati</taxon>
        <taxon>Actinomycetota</taxon>
        <taxon>Actinomycetes</taxon>
        <taxon>Pseudonocardiales</taxon>
        <taxon>Pseudonocardiaceae</taxon>
        <taxon>Saccharothrix</taxon>
    </lineage>
</organism>
<comment type="caution">
    <text evidence="1">The sequence shown here is derived from an EMBL/GenBank/DDBJ whole genome shotgun (WGS) entry which is preliminary data.</text>
</comment>
<dbReference type="InterPro" id="IPR029058">
    <property type="entry name" value="AB_hydrolase_fold"/>
</dbReference>
<sequence>MSDFDIPQAAPVLVFVHGIGGPRDAALMRGEWLAGLVEGARRAGHGKSAAALSTSTDVRFVDYSDLMITAGAQGTSDVVSEGEARFLLEFVTTLVDELSAEVEDPRAVRVLVEAKSQLAAEGAQGVGEVVRVLSAALTSVLRIPGLRRAGQWVTERRLLGALAQVGRYLGRGEVLDGASLDERVRQRVLAALPENRPVILVAHSLGSVVTFEALHEYARPVRLLVTLGSPLATAAVVLHRVRPVPPTTPPTVERWLNFWDRDDIVVARPRLERLIVANVRGTLPESNRVDSDGLWVHSAIKYLVQPAVAGPVTEAVCE</sequence>
<name>A0ABW3QH26_9PSEU</name>
<protein>
    <recommendedName>
        <fullName evidence="3">Alpha/beta hydrolase family protein</fullName>
    </recommendedName>
</protein>
<evidence type="ECO:0000313" key="1">
    <source>
        <dbReference type="EMBL" id="MFD1145511.1"/>
    </source>
</evidence>
<proteinExistence type="predicted"/>
<dbReference type="Proteomes" id="UP001597168">
    <property type="component" value="Unassembled WGS sequence"/>
</dbReference>